<comment type="subcellular location">
    <subcellularLocation>
        <location evidence="1 8">Cell outer membrane</location>
        <topology evidence="1 8">Multi-pass membrane protein</topology>
    </subcellularLocation>
</comment>
<dbReference type="GO" id="GO:0009279">
    <property type="term" value="C:cell outer membrane"/>
    <property type="evidence" value="ECO:0007669"/>
    <property type="project" value="UniProtKB-SubCell"/>
</dbReference>
<evidence type="ECO:0000256" key="1">
    <source>
        <dbReference type="ARBA" id="ARBA00004571"/>
    </source>
</evidence>
<reference evidence="12" key="1">
    <citation type="journal article" date="2021" name="PeerJ">
        <title>Extensive microbial diversity within the chicken gut microbiome revealed by metagenomics and culture.</title>
        <authorList>
            <person name="Gilroy R."/>
            <person name="Ravi A."/>
            <person name="Getino M."/>
            <person name="Pursley I."/>
            <person name="Horton D.L."/>
            <person name="Alikhan N.F."/>
            <person name="Baker D."/>
            <person name="Gharbi K."/>
            <person name="Hall N."/>
            <person name="Watson M."/>
            <person name="Adriaenssens E.M."/>
            <person name="Foster-Nyarko E."/>
            <person name="Jarju S."/>
            <person name="Secka A."/>
            <person name="Antonio M."/>
            <person name="Oren A."/>
            <person name="Chaudhuri R.R."/>
            <person name="La Ragione R."/>
            <person name="Hildebrand F."/>
            <person name="Pallen M.J."/>
        </authorList>
    </citation>
    <scope>NUCLEOTIDE SEQUENCE</scope>
    <source>
        <strain evidence="12">B3-3758</strain>
    </source>
</reference>
<comment type="caution">
    <text evidence="12">The sequence shown here is derived from an EMBL/GenBank/DDBJ whole genome shotgun (WGS) entry which is preliminary data.</text>
</comment>
<keyword evidence="5 9" id="KW-0798">TonB box</keyword>
<dbReference type="Pfam" id="PF07715">
    <property type="entry name" value="Plug"/>
    <property type="match status" value="1"/>
</dbReference>
<dbReference type="NCBIfam" id="TIGR04057">
    <property type="entry name" value="SusC_RagA_signa"/>
    <property type="match status" value="1"/>
</dbReference>
<gene>
    <name evidence="12" type="ORF">H9791_02925</name>
</gene>
<dbReference type="InterPro" id="IPR023997">
    <property type="entry name" value="TonB-dep_OMP_SusC/RagA_CS"/>
</dbReference>
<feature type="domain" description="TonB-dependent receptor-like beta-barrel" evidence="10">
    <location>
        <begin position="392"/>
        <end position="957"/>
    </location>
</feature>
<keyword evidence="3 8" id="KW-1134">Transmembrane beta strand</keyword>
<dbReference type="InterPro" id="IPR023996">
    <property type="entry name" value="TonB-dep_OMP_SusC/RagA"/>
</dbReference>
<protein>
    <submittedName>
        <fullName evidence="12">TonB-dependent receptor</fullName>
    </submittedName>
</protein>
<evidence type="ECO:0000256" key="3">
    <source>
        <dbReference type="ARBA" id="ARBA00022452"/>
    </source>
</evidence>
<evidence type="ECO:0000256" key="8">
    <source>
        <dbReference type="PROSITE-ProRule" id="PRU01360"/>
    </source>
</evidence>
<proteinExistence type="inferred from homology"/>
<dbReference type="PROSITE" id="PS52016">
    <property type="entry name" value="TONB_DEPENDENT_REC_3"/>
    <property type="match status" value="1"/>
</dbReference>
<accession>A0A9E2NPR8</accession>
<keyword evidence="12" id="KW-0675">Receptor</keyword>
<dbReference type="FunFam" id="2.170.130.10:FF:000003">
    <property type="entry name" value="SusC/RagA family TonB-linked outer membrane protein"/>
    <property type="match status" value="1"/>
</dbReference>
<dbReference type="Pfam" id="PF00593">
    <property type="entry name" value="TonB_dep_Rec_b-barrel"/>
    <property type="match status" value="1"/>
</dbReference>
<dbReference type="Gene3D" id="2.40.170.20">
    <property type="entry name" value="TonB-dependent receptor, beta-barrel domain"/>
    <property type="match status" value="1"/>
</dbReference>
<evidence type="ECO:0000259" key="10">
    <source>
        <dbReference type="Pfam" id="PF00593"/>
    </source>
</evidence>
<dbReference type="InterPro" id="IPR000531">
    <property type="entry name" value="Beta-barrel_TonB"/>
</dbReference>
<keyword evidence="4 8" id="KW-0812">Transmembrane</keyword>
<dbReference type="EMBL" id="JAHLFO010000036">
    <property type="protein sequence ID" value="MBU3813451.1"/>
    <property type="molecule type" value="Genomic_DNA"/>
</dbReference>
<dbReference type="InterPro" id="IPR037066">
    <property type="entry name" value="Plug_dom_sf"/>
</dbReference>
<evidence type="ECO:0000256" key="5">
    <source>
        <dbReference type="ARBA" id="ARBA00023077"/>
    </source>
</evidence>
<keyword evidence="6 8" id="KW-0472">Membrane</keyword>
<evidence type="ECO:0000313" key="13">
    <source>
        <dbReference type="Proteomes" id="UP000824236"/>
    </source>
</evidence>
<reference evidence="12" key="2">
    <citation type="submission" date="2021-04" db="EMBL/GenBank/DDBJ databases">
        <authorList>
            <person name="Gilroy R."/>
        </authorList>
    </citation>
    <scope>NUCLEOTIDE SEQUENCE</scope>
    <source>
        <strain evidence="12">B3-3758</strain>
    </source>
</reference>
<dbReference type="SUPFAM" id="SSF56935">
    <property type="entry name" value="Porins"/>
    <property type="match status" value="1"/>
</dbReference>
<dbReference type="Proteomes" id="UP000824236">
    <property type="component" value="Unassembled WGS sequence"/>
</dbReference>
<feature type="domain" description="TonB-dependent receptor plug" evidence="11">
    <location>
        <begin position="36"/>
        <end position="144"/>
    </location>
</feature>
<sequence length="995" mass="111384">MHTEEVDIQPNMTVRLKTNAELLDEVMVVAYGTAKKSAFTGSATVVGSEDIEKIQTSNVANALSGKVAGVQLNNTSGQPGATTPTIRIRGIGSINAGNDPLIILDGVPYDGDMNNLSSQDIESMTVLKDAASNALYGARGANGVIIITTKKGNSGKATVTVDAKWGSNAKGVQDYNVIKDPAQYYELYYSSLKNYFINAMGMTDANAHYNAAVNMIDPNSSNAYTLGYNIYNVPQGQLLIGSNGKLNPNATLGNTVHYGGMDMLLRPDNWMDEVYNHGLRQEYNVNVSAGTDKSSFYASVSYLNNEGITVNSDYERLTGRLKADYQVNDWLKVGANMSYTHFNSNSLNEDGSSASSGNVFAIASYIAPIYPFYMRDGQGNIMIDPRGYKMYDWGSGYTEADGYTYLLRPFLSNANAYAANLLDENNAEGNAMTANGFFEVRFLKDFKFTWNSSVNLDETRQTAFTNPYYGQYASQNGMLYKYHTRSLSYNHQQLLNWKHSYGQHNVDVMLGHEMYRNKYYYLYASKSNMFDPTNHELAGAITESGNDSYTTDYNTEGYFGRVQYDYDEKYFASGSYRRDASSRFHPDNRWGNFWSAGVAWIISKEDFFDVSWIDLLKIKASYGQQGNDNIGNYLYVNTYNIVNSGGHPAAVPASMGNKDITWETNSNFNAGVEFELFGARLNGSVEYFLRKTTDMLFSFPLSPSFGYSNYYANVGDMRNQGIEIDLNATPIKTNDFTWDIRANLTYYKNKIVYLPEERKTMELDGHWGFSSSNQFYGEGLPIYTFRLQKYAGVSEDGQPLYYRNVEDENGNITRVTTTAYEEASLYDCGTALPKAYGGFGTSFTYKGFDLSVDFNYQIGGQIYDSDYAMLMGTTGSSSRGRNFHADMLNAWTPTNTNTNIPRLQYNDQYTNSTSDRFLISASYLSLQNLNFGYTLPTSWTRKVGVEKIRLYFAGENLWLWSKRQGLDPRQSISGYSTSSYYAPMRTLSGGVTLTF</sequence>
<keyword evidence="7 8" id="KW-0998">Cell outer membrane</keyword>
<evidence type="ECO:0000256" key="4">
    <source>
        <dbReference type="ARBA" id="ARBA00022692"/>
    </source>
</evidence>
<comment type="similarity">
    <text evidence="8 9">Belongs to the TonB-dependent receptor family.</text>
</comment>
<name>A0A9E2NPR8_9BACE</name>
<evidence type="ECO:0000256" key="9">
    <source>
        <dbReference type="RuleBase" id="RU003357"/>
    </source>
</evidence>
<organism evidence="12 13">
    <name type="scientific">Candidatus Bacteroides intestinipullorum</name>
    <dbReference type="NCBI Taxonomy" id="2838471"/>
    <lineage>
        <taxon>Bacteria</taxon>
        <taxon>Pseudomonadati</taxon>
        <taxon>Bacteroidota</taxon>
        <taxon>Bacteroidia</taxon>
        <taxon>Bacteroidales</taxon>
        <taxon>Bacteroidaceae</taxon>
        <taxon>Bacteroides</taxon>
    </lineage>
</organism>
<dbReference type="InterPro" id="IPR012910">
    <property type="entry name" value="Plug_dom"/>
</dbReference>
<evidence type="ECO:0000259" key="11">
    <source>
        <dbReference type="Pfam" id="PF07715"/>
    </source>
</evidence>
<evidence type="ECO:0000313" key="12">
    <source>
        <dbReference type="EMBL" id="MBU3813451.1"/>
    </source>
</evidence>
<dbReference type="Gene3D" id="2.170.130.10">
    <property type="entry name" value="TonB-dependent receptor, plug domain"/>
    <property type="match status" value="1"/>
</dbReference>
<keyword evidence="2 8" id="KW-0813">Transport</keyword>
<evidence type="ECO:0000256" key="2">
    <source>
        <dbReference type="ARBA" id="ARBA00022448"/>
    </source>
</evidence>
<dbReference type="AlphaFoldDB" id="A0A9E2NPR8"/>
<dbReference type="InterPro" id="IPR039426">
    <property type="entry name" value="TonB-dep_rcpt-like"/>
</dbReference>
<dbReference type="InterPro" id="IPR036942">
    <property type="entry name" value="Beta-barrel_TonB_sf"/>
</dbReference>
<evidence type="ECO:0000256" key="7">
    <source>
        <dbReference type="ARBA" id="ARBA00023237"/>
    </source>
</evidence>
<evidence type="ECO:0000256" key="6">
    <source>
        <dbReference type="ARBA" id="ARBA00023136"/>
    </source>
</evidence>
<dbReference type="NCBIfam" id="TIGR04056">
    <property type="entry name" value="OMP_RagA_SusC"/>
    <property type="match status" value="1"/>
</dbReference>